<evidence type="ECO:0000256" key="7">
    <source>
        <dbReference type="ARBA" id="ARBA00022989"/>
    </source>
</evidence>
<dbReference type="PROSITE" id="PS50106">
    <property type="entry name" value="PDZ"/>
    <property type="match status" value="1"/>
</dbReference>
<dbReference type="EMBL" id="UINC01013743">
    <property type="protein sequence ID" value="SVA59158.1"/>
    <property type="molecule type" value="Genomic_DNA"/>
</dbReference>
<feature type="transmembrane region" description="Helical" evidence="10">
    <location>
        <begin position="75"/>
        <end position="99"/>
    </location>
</feature>
<dbReference type="InterPro" id="IPR001478">
    <property type="entry name" value="PDZ"/>
</dbReference>
<dbReference type="PANTHER" id="PTHR42837:SF2">
    <property type="entry name" value="MEMBRANE METALLOPROTEASE ARASP2, CHLOROPLASTIC-RELATED"/>
    <property type="match status" value="1"/>
</dbReference>
<dbReference type="InterPro" id="IPR008915">
    <property type="entry name" value="Peptidase_M50"/>
</dbReference>
<organism evidence="12">
    <name type="scientific">marine metagenome</name>
    <dbReference type="NCBI Taxonomy" id="408172"/>
    <lineage>
        <taxon>unclassified sequences</taxon>
        <taxon>metagenomes</taxon>
        <taxon>ecological metagenomes</taxon>
    </lineage>
</organism>
<accession>A0A381X3K2</accession>
<gene>
    <name evidence="12" type="ORF">METZ01_LOCUS112012</name>
</gene>
<keyword evidence="6" id="KW-0862">Zinc</keyword>
<keyword evidence="7 10" id="KW-1133">Transmembrane helix</keyword>
<keyword evidence="9 10" id="KW-0472">Membrane</keyword>
<dbReference type="GO" id="GO:0006508">
    <property type="term" value="P:proteolysis"/>
    <property type="evidence" value="ECO:0007669"/>
    <property type="project" value="UniProtKB-KW"/>
</dbReference>
<dbReference type="GO" id="GO:0004222">
    <property type="term" value="F:metalloendopeptidase activity"/>
    <property type="evidence" value="ECO:0007669"/>
    <property type="project" value="InterPro"/>
</dbReference>
<feature type="non-terminal residue" evidence="12">
    <location>
        <position position="1"/>
    </location>
</feature>
<protein>
    <recommendedName>
        <fullName evidence="11">PDZ domain-containing protein</fullName>
    </recommendedName>
</protein>
<dbReference type="PANTHER" id="PTHR42837">
    <property type="entry name" value="REGULATOR OF SIGMA-E PROTEASE RSEP"/>
    <property type="match status" value="1"/>
</dbReference>
<feature type="transmembrane region" description="Helical" evidence="10">
    <location>
        <begin position="305"/>
        <end position="324"/>
    </location>
</feature>
<dbReference type="InterPro" id="IPR036034">
    <property type="entry name" value="PDZ_sf"/>
</dbReference>
<evidence type="ECO:0000256" key="6">
    <source>
        <dbReference type="ARBA" id="ARBA00022833"/>
    </source>
</evidence>
<name>A0A381X3K2_9ZZZZ</name>
<comment type="subcellular location">
    <subcellularLocation>
        <location evidence="2">Membrane</location>
        <topology evidence="2">Multi-pass membrane protein</topology>
    </subcellularLocation>
</comment>
<comment type="cofactor">
    <cofactor evidence="1">
        <name>Zn(2+)</name>
        <dbReference type="ChEBI" id="CHEBI:29105"/>
    </cofactor>
</comment>
<evidence type="ECO:0000313" key="12">
    <source>
        <dbReference type="EMBL" id="SVA59158.1"/>
    </source>
</evidence>
<evidence type="ECO:0000256" key="10">
    <source>
        <dbReference type="SAM" id="Phobius"/>
    </source>
</evidence>
<evidence type="ECO:0000256" key="4">
    <source>
        <dbReference type="ARBA" id="ARBA00022692"/>
    </source>
</evidence>
<evidence type="ECO:0000259" key="11">
    <source>
        <dbReference type="PROSITE" id="PS50106"/>
    </source>
</evidence>
<dbReference type="InterPro" id="IPR041489">
    <property type="entry name" value="PDZ_6"/>
</dbReference>
<reference evidence="12" key="1">
    <citation type="submission" date="2018-05" db="EMBL/GenBank/DDBJ databases">
        <authorList>
            <person name="Lanie J.A."/>
            <person name="Ng W.-L."/>
            <person name="Kazmierczak K.M."/>
            <person name="Andrzejewski T.M."/>
            <person name="Davidsen T.M."/>
            <person name="Wayne K.J."/>
            <person name="Tettelin H."/>
            <person name="Glass J.I."/>
            <person name="Rusch D."/>
            <person name="Podicherti R."/>
            <person name="Tsui H.-C.T."/>
            <person name="Winkler M.E."/>
        </authorList>
    </citation>
    <scope>NUCLEOTIDE SEQUENCE</scope>
</reference>
<dbReference type="SUPFAM" id="SSF50156">
    <property type="entry name" value="PDZ domain-like"/>
    <property type="match status" value="1"/>
</dbReference>
<evidence type="ECO:0000256" key="2">
    <source>
        <dbReference type="ARBA" id="ARBA00004141"/>
    </source>
</evidence>
<keyword evidence="3" id="KW-0645">Protease</keyword>
<keyword evidence="4 10" id="KW-0812">Transmembrane</keyword>
<sequence>VIVHELGHFITAKLFDVKVKEFGVGFPPKLIGRKIGETEYTINAIPLGGFVKLEGETGNSEDPRSLSTKPPWQRAIIISAGSIMNFLLAIIILTGFLMIPRDQTTGKVYITEIQTGSPAESSGLQVGDRIIYVDKTRIDSLGTLRGEVSKKLGTQVPITINGNRGEKKLNVLARWNPPEGQGAIGVVLELREPHSITKSYPIWTAFPTAFQEVGTMLSMTWKSIWSWVQGNSPFPGSGPVGIVKGTHEIVGLAGLTSLIPLAAFLSVSLSIFNILPIPALDGGRLLFVVIEVLRRGKKIPPDKEGLIHMLGFVILIASVLLISYNDILKIIRGESFFR</sequence>
<dbReference type="AlphaFoldDB" id="A0A381X3K2"/>
<evidence type="ECO:0000256" key="5">
    <source>
        <dbReference type="ARBA" id="ARBA00022801"/>
    </source>
</evidence>
<dbReference type="GO" id="GO:0016020">
    <property type="term" value="C:membrane"/>
    <property type="evidence" value="ECO:0007669"/>
    <property type="project" value="UniProtKB-SubCell"/>
</dbReference>
<evidence type="ECO:0000256" key="9">
    <source>
        <dbReference type="ARBA" id="ARBA00023136"/>
    </source>
</evidence>
<dbReference type="Gene3D" id="2.30.42.10">
    <property type="match status" value="1"/>
</dbReference>
<proteinExistence type="predicted"/>
<evidence type="ECO:0000256" key="3">
    <source>
        <dbReference type="ARBA" id="ARBA00022670"/>
    </source>
</evidence>
<keyword evidence="5" id="KW-0378">Hydrolase</keyword>
<dbReference type="Pfam" id="PF02163">
    <property type="entry name" value="Peptidase_M50"/>
    <property type="match status" value="1"/>
</dbReference>
<evidence type="ECO:0000256" key="8">
    <source>
        <dbReference type="ARBA" id="ARBA00023049"/>
    </source>
</evidence>
<dbReference type="Pfam" id="PF17820">
    <property type="entry name" value="PDZ_6"/>
    <property type="match status" value="1"/>
</dbReference>
<keyword evidence="8" id="KW-0482">Metalloprotease</keyword>
<dbReference type="CDD" id="cd06163">
    <property type="entry name" value="S2P-M50_PDZ_RseP-like"/>
    <property type="match status" value="1"/>
</dbReference>
<feature type="domain" description="PDZ" evidence="11">
    <location>
        <begin position="95"/>
        <end position="141"/>
    </location>
</feature>
<feature type="transmembrane region" description="Helical" evidence="10">
    <location>
        <begin position="249"/>
        <end position="269"/>
    </location>
</feature>
<evidence type="ECO:0000256" key="1">
    <source>
        <dbReference type="ARBA" id="ARBA00001947"/>
    </source>
</evidence>
<dbReference type="InterPro" id="IPR004387">
    <property type="entry name" value="Pept_M50_Zn"/>
</dbReference>
<dbReference type="SMART" id="SM00228">
    <property type="entry name" value="PDZ"/>
    <property type="match status" value="1"/>
</dbReference>